<accession>A0A0B2BYK9</accession>
<evidence type="ECO:0000313" key="1">
    <source>
        <dbReference type="EMBL" id="KHL26678.1"/>
    </source>
</evidence>
<proteinExistence type="predicted"/>
<organism evidence="1 2">
    <name type="scientific">Croceibacterium mercuriale</name>
    <dbReference type="NCBI Taxonomy" id="1572751"/>
    <lineage>
        <taxon>Bacteria</taxon>
        <taxon>Pseudomonadati</taxon>
        <taxon>Pseudomonadota</taxon>
        <taxon>Alphaproteobacteria</taxon>
        <taxon>Sphingomonadales</taxon>
        <taxon>Erythrobacteraceae</taxon>
        <taxon>Croceibacterium</taxon>
    </lineage>
</organism>
<gene>
    <name evidence="1" type="ORF">PK98_02620</name>
</gene>
<dbReference type="STRING" id="1572751.PK98_02620"/>
<dbReference type="AlphaFoldDB" id="A0A0B2BYK9"/>
<keyword evidence="2" id="KW-1185">Reference proteome</keyword>
<protein>
    <submittedName>
        <fullName evidence="1">Uncharacterized protein</fullName>
    </submittedName>
</protein>
<comment type="caution">
    <text evidence="1">The sequence shown here is derived from an EMBL/GenBank/DDBJ whole genome shotgun (WGS) entry which is preliminary data.</text>
</comment>
<dbReference type="EMBL" id="JTDN01000001">
    <property type="protein sequence ID" value="KHL26678.1"/>
    <property type="molecule type" value="Genomic_DNA"/>
</dbReference>
<reference evidence="1 2" key="1">
    <citation type="submission" date="2014-11" db="EMBL/GenBank/DDBJ databases">
        <title>Draft genome sequence of Kirrobacter mercurialis.</title>
        <authorList>
            <person name="Coil D.A."/>
            <person name="Eisen J.A."/>
        </authorList>
    </citation>
    <scope>NUCLEOTIDE SEQUENCE [LARGE SCALE GENOMIC DNA]</scope>
    <source>
        <strain evidence="1 2">Coronado</strain>
    </source>
</reference>
<dbReference type="Proteomes" id="UP000030988">
    <property type="component" value="Unassembled WGS sequence"/>
</dbReference>
<name>A0A0B2BYK9_9SPHN</name>
<sequence length="73" mass="7738">MLQHLRRDWPDSVDLSARTLGNGITTDDFLAAAVALQDDGLIMYEALLVGTGPAPLLMAAVLTRKGQEAAADD</sequence>
<evidence type="ECO:0000313" key="2">
    <source>
        <dbReference type="Proteomes" id="UP000030988"/>
    </source>
</evidence>